<dbReference type="Proteomes" id="UP000305202">
    <property type="component" value="Unassembled WGS sequence"/>
</dbReference>
<dbReference type="Gene3D" id="1.10.10.10">
    <property type="entry name" value="Winged helix-like DNA-binding domain superfamily/Winged helix DNA-binding domain"/>
    <property type="match status" value="1"/>
</dbReference>
<dbReference type="InterPro" id="IPR050707">
    <property type="entry name" value="HTH_MetabolicPath_Reg"/>
</dbReference>
<keyword evidence="6" id="KW-1185">Reference proteome</keyword>
<evidence type="ECO:0000313" key="6">
    <source>
        <dbReference type="Proteomes" id="UP000305202"/>
    </source>
</evidence>
<evidence type="ECO:0000259" key="4">
    <source>
        <dbReference type="PROSITE" id="PS51078"/>
    </source>
</evidence>
<dbReference type="PANTHER" id="PTHR30136">
    <property type="entry name" value="HELIX-TURN-HELIX TRANSCRIPTIONAL REGULATOR, ICLR FAMILY"/>
    <property type="match status" value="1"/>
</dbReference>
<gene>
    <name evidence="5" type="ORF">FCN80_12325</name>
</gene>
<comment type="caution">
    <text evidence="5">The sequence shown here is derived from an EMBL/GenBank/DDBJ whole genome shotgun (WGS) entry which is preliminary data.</text>
</comment>
<dbReference type="InterPro" id="IPR029016">
    <property type="entry name" value="GAF-like_dom_sf"/>
</dbReference>
<dbReference type="EMBL" id="SZPQ01000016">
    <property type="protein sequence ID" value="TKI05992.1"/>
    <property type="molecule type" value="Genomic_DNA"/>
</dbReference>
<dbReference type="Gene3D" id="3.30.450.40">
    <property type="match status" value="1"/>
</dbReference>
<reference evidence="5 6" key="1">
    <citation type="submission" date="2019-04" db="EMBL/GenBank/DDBJ databases">
        <authorList>
            <person name="Li M."/>
            <person name="Gao C."/>
        </authorList>
    </citation>
    <scope>NUCLEOTIDE SEQUENCE [LARGE SCALE GENOMIC DNA]</scope>
    <source>
        <strain evidence="5 6">BGMRC 2031</strain>
    </source>
</reference>
<keyword evidence="2" id="KW-0238">DNA-binding</keyword>
<dbReference type="InterPro" id="IPR036390">
    <property type="entry name" value="WH_DNA-bd_sf"/>
</dbReference>
<dbReference type="SMART" id="SM00346">
    <property type="entry name" value="HTH_ICLR"/>
    <property type="match status" value="1"/>
</dbReference>
<dbReference type="InterPro" id="IPR005471">
    <property type="entry name" value="Tscrpt_reg_IclR_N"/>
</dbReference>
<accession>A0ABY2SLG5</accession>
<dbReference type="SUPFAM" id="SSF55781">
    <property type="entry name" value="GAF domain-like"/>
    <property type="match status" value="1"/>
</dbReference>
<keyword evidence="1" id="KW-0805">Transcription regulation</keyword>
<protein>
    <submittedName>
        <fullName evidence="5">IclR family transcriptional regulator</fullName>
    </submittedName>
</protein>
<dbReference type="Pfam" id="PF01614">
    <property type="entry name" value="IclR_C"/>
    <property type="match status" value="1"/>
</dbReference>
<evidence type="ECO:0000256" key="2">
    <source>
        <dbReference type="ARBA" id="ARBA00023125"/>
    </source>
</evidence>
<keyword evidence="3" id="KW-0804">Transcription</keyword>
<dbReference type="PANTHER" id="PTHR30136:SF38">
    <property type="entry name" value="TRANSCRIPTIONAL REGULATOR"/>
    <property type="match status" value="1"/>
</dbReference>
<dbReference type="InterPro" id="IPR036388">
    <property type="entry name" value="WH-like_DNA-bd_sf"/>
</dbReference>
<evidence type="ECO:0000313" key="5">
    <source>
        <dbReference type="EMBL" id="TKI05992.1"/>
    </source>
</evidence>
<proteinExistence type="predicted"/>
<dbReference type="PROSITE" id="PS51078">
    <property type="entry name" value="ICLR_ED"/>
    <property type="match status" value="1"/>
</dbReference>
<evidence type="ECO:0000256" key="1">
    <source>
        <dbReference type="ARBA" id="ARBA00023015"/>
    </source>
</evidence>
<dbReference type="InterPro" id="IPR014757">
    <property type="entry name" value="Tscrpt_reg_IclR_C"/>
</dbReference>
<name>A0ABY2SLG5_9HYPH</name>
<sequence>MSSTQVPAIDKFSLICDFLLEKEGGSFTDIQKGTGLPKSSLSKILSSMQTNNFLYCHGDKYFLGLKFCDYSKSALDYFDLRKIAAPILTKLRDETGLTCHLGIMRDHTPIYLMKLESSESIIVRSYEGKKLSLHSTGLGKILMAWMSQSEVENLIPPDKVLEKFTETTITNRDALFAELNHIRCQGWCVDNEEDCRGAKCIAAPVFDLNHRVIAAISASGVNFQIPDEAFEDLARKLIATSESITRSL</sequence>
<evidence type="ECO:0000256" key="3">
    <source>
        <dbReference type="ARBA" id="ARBA00023163"/>
    </source>
</evidence>
<dbReference type="SUPFAM" id="SSF46785">
    <property type="entry name" value="Winged helix' DNA-binding domain"/>
    <property type="match status" value="1"/>
</dbReference>
<organism evidence="5 6">
    <name type="scientific">Martelella alba</name>
    <dbReference type="NCBI Taxonomy" id="2590451"/>
    <lineage>
        <taxon>Bacteria</taxon>
        <taxon>Pseudomonadati</taxon>
        <taxon>Pseudomonadota</taxon>
        <taxon>Alphaproteobacteria</taxon>
        <taxon>Hyphomicrobiales</taxon>
        <taxon>Aurantimonadaceae</taxon>
        <taxon>Martelella</taxon>
    </lineage>
</organism>
<dbReference type="RefSeq" id="WP_136990453.1">
    <property type="nucleotide sequence ID" value="NZ_SZPQ01000016.1"/>
</dbReference>
<feature type="domain" description="IclR-ED" evidence="4">
    <location>
        <begin position="66"/>
        <end position="248"/>
    </location>
</feature>